<evidence type="ECO:0000256" key="1">
    <source>
        <dbReference type="SAM" id="Phobius"/>
    </source>
</evidence>
<evidence type="ECO:0000313" key="2">
    <source>
        <dbReference type="EMBL" id="GAA4255085.1"/>
    </source>
</evidence>
<proteinExistence type="predicted"/>
<sequence length="93" mass="10524">MSRVLAPLLVGVLMGLLAAALFILRPASAREERELRRAYLQRRRRREWFAGKELFVDRLGSTRRGALVLVVCFGGLALWCFTLATIALVRQLP</sequence>
<keyword evidence="3" id="KW-1185">Reference proteome</keyword>
<dbReference type="EMBL" id="BAABAT010000020">
    <property type="protein sequence ID" value="GAA4255085.1"/>
    <property type="molecule type" value="Genomic_DNA"/>
</dbReference>
<feature type="transmembrane region" description="Helical" evidence="1">
    <location>
        <begin position="66"/>
        <end position="89"/>
    </location>
</feature>
<protein>
    <recommendedName>
        <fullName evidence="4">Integral membrane protein</fullName>
    </recommendedName>
</protein>
<evidence type="ECO:0008006" key="4">
    <source>
        <dbReference type="Google" id="ProtNLM"/>
    </source>
</evidence>
<dbReference type="Proteomes" id="UP001500620">
    <property type="component" value="Unassembled WGS sequence"/>
</dbReference>
<keyword evidence="1" id="KW-0812">Transmembrane</keyword>
<name>A0ABP8DFZ5_9ACTN</name>
<dbReference type="RefSeq" id="WP_345132078.1">
    <property type="nucleotide sequence ID" value="NZ_BAABAT010000020.1"/>
</dbReference>
<evidence type="ECO:0000313" key="3">
    <source>
        <dbReference type="Proteomes" id="UP001500620"/>
    </source>
</evidence>
<reference evidence="3" key="1">
    <citation type="journal article" date="2019" name="Int. J. Syst. Evol. Microbiol.">
        <title>The Global Catalogue of Microorganisms (GCM) 10K type strain sequencing project: providing services to taxonomists for standard genome sequencing and annotation.</title>
        <authorList>
            <consortium name="The Broad Institute Genomics Platform"/>
            <consortium name="The Broad Institute Genome Sequencing Center for Infectious Disease"/>
            <person name="Wu L."/>
            <person name="Ma J."/>
        </authorList>
    </citation>
    <scope>NUCLEOTIDE SEQUENCE [LARGE SCALE GENOMIC DNA]</scope>
    <source>
        <strain evidence="3">JCM 17441</strain>
    </source>
</reference>
<comment type="caution">
    <text evidence="2">The sequence shown here is derived from an EMBL/GenBank/DDBJ whole genome shotgun (WGS) entry which is preliminary data.</text>
</comment>
<organism evidence="2 3">
    <name type="scientific">Dactylosporangium darangshiense</name>
    <dbReference type="NCBI Taxonomy" id="579108"/>
    <lineage>
        <taxon>Bacteria</taxon>
        <taxon>Bacillati</taxon>
        <taxon>Actinomycetota</taxon>
        <taxon>Actinomycetes</taxon>
        <taxon>Micromonosporales</taxon>
        <taxon>Micromonosporaceae</taxon>
        <taxon>Dactylosporangium</taxon>
    </lineage>
</organism>
<accession>A0ABP8DFZ5</accession>
<gene>
    <name evidence="2" type="ORF">GCM10022255_062400</name>
</gene>
<keyword evidence="1" id="KW-0472">Membrane</keyword>
<keyword evidence="1" id="KW-1133">Transmembrane helix</keyword>